<dbReference type="Proteomes" id="UP000001817">
    <property type="component" value="Chromosome 2"/>
</dbReference>
<proteinExistence type="predicted"/>
<organism evidence="1 2">
    <name type="scientific">Paraburkholderia xenovorans (strain LB400)</name>
    <dbReference type="NCBI Taxonomy" id="266265"/>
    <lineage>
        <taxon>Bacteria</taxon>
        <taxon>Pseudomonadati</taxon>
        <taxon>Pseudomonadota</taxon>
        <taxon>Betaproteobacteria</taxon>
        <taxon>Burkholderiales</taxon>
        <taxon>Burkholderiaceae</taxon>
        <taxon>Paraburkholderia</taxon>
    </lineage>
</organism>
<dbReference type="AlphaFoldDB" id="Q13PU2"/>
<gene>
    <name evidence="1" type="ORF">Bxe_B2090</name>
</gene>
<dbReference type="KEGG" id="bxe:Bxe_B2090"/>
<keyword evidence="2" id="KW-1185">Reference proteome</keyword>
<name>Q13PU2_PARXL</name>
<dbReference type="EMBL" id="CP000271">
    <property type="protein sequence ID" value="ABE33897.1"/>
    <property type="molecule type" value="Genomic_DNA"/>
</dbReference>
<dbReference type="STRING" id="266265.Bxe_B2090"/>
<accession>Q13PU2</accession>
<protein>
    <submittedName>
        <fullName evidence="1">Uncharacterized protein</fullName>
    </submittedName>
</protein>
<sequence>MCGGRKAVIAISEGIRSGRERDRTWWAPCGLKRVGRIFWLSHWNQLNSHKCLHWTARHSHRVLAAGRPKRILPYTVCQVMAARWLPVISRARDIAQQVIVITGSGFSPSFSKRYGRSTFEASRQWTLVSRKQR</sequence>
<evidence type="ECO:0000313" key="2">
    <source>
        <dbReference type="Proteomes" id="UP000001817"/>
    </source>
</evidence>
<evidence type="ECO:0000313" key="1">
    <source>
        <dbReference type="EMBL" id="ABE33897.1"/>
    </source>
</evidence>
<reference evidence="1 2" key="1">
    <citation type="journal article" date="2006" name="Proc. Natl. Acad. Sci. U.S.A.">
        <title>Burkholderia xenovorans LB400 harbors a multi-replicon, 9.73-Mbp genome shaped for versatility.</title>
        <authorList>
            <person name="Chain P.S."/>
            <person name="Denef V.J."/>
            <person name="Konstantinidis K.T."/>
            <person name="Vergez L.M."/>
            <person name="Agullo L."/>
            <person name="Reyes V.L."/>
            <person name="Hauser L."/>
            <person name="Cordova M."/>
            <person name="Gomez L."/>
            <person name="Gonzalez M."/>
            <person name="Land M."/>
            <person name="Lao V."/>
            <person name="Larimer F."/>
            <person name="LiPuma J.J."/>
            <person name="Mahenthiralingam E."/>
            <person name="Malfatti S.A."/>
            <person name="Marx C.J."/>
            <person name="Parnell J.J."/>
            <person name="Ramette A."/>
            <person name="Richardson P."/>
            <person name="Seeger M."/>
            <person name="Smith D."/>
            <person name="Spilker T."/>
            <person name="Sul W.J."/>
            <person name="Tsoi T.V."/>
            <person name="Ulrich L.E."/>
            <person name="Zhulin I.B."/>
            <person name="Tiedje J.M."/>
        </authorList>
    </citation>
    <scope>NUCLEOTIDE SEQUENCE [LARGE SCALE GENOMIC DNA]</scope>
    <source>
        <strain evidence="1 2">LB400</strain>
    </source>
</reference>